<keyword evidence="3" id="KW-0328">Glycosyltransferase</keyword>
<dbReference type="SUPFAM" id="SSF53955">
    <property type="entry name" value="Lysozyme-like"/>
    <property type="match status" value="1"/>
</dbReference>
<dbReference type="GO" id="GO:0008658">
    <property type="term" value="F:penicillin binding"/>
    <property type="evidence" value="ECO:0007669"/>
    <property type="project" value="InterPro"/>
</dbReference>
<keyword evidence="12" id="KW-1185">Reference proteome</keyword>
<keyword evidence="1" id="KW-0121">Carboxypeptidase</keyword>
<dbReference type="InterPro" id="IPR001264">
    <property type="entry name" value="Glyco_trans_51"/>
</dbReference>
<dbReference type="GO" id="GO:0008955">
    <property type="term" value="F:peptidoglycan glycosyltransferase activity"/>
    <property type="evidence" value="ECO:0007669"/>
    <property type="project" value="UniProtKB-EC"/>
</dbReference>
<dbReference type="GO" id="GO:0009002">
    <property type="term" value="F:serine-type D-Ala-D-Ala carboxypeptidase activity"/>
    <property type="evidence" value="ECO:0007669"/>
    <property type="project" value="UniProtKB-EC"/>
</dbReference>
<evidence type="ECO:0000256" key="1">
    <source>
        <dbReference type="ARBA" id="ARBA00022645"/>
    </source>
</evidence>
<keyword evidence="4" id="KW-0808">Transferase</keyword>
<dbReference type="PROSITE" id="PS50006">
    <property type="entry name" value="FHA_DOMAIN"/>
    <property type="match status" value="1"/>
</dbReference>
<keyword evidence="2" id="KW-0645">Protease</keyword>
<feature type="transmembrane region" description="Helical" evidence="9">
    <location>
        <begin position="160"/>
        <end position="181"/>
    </location>
</feature>
<dbReference type="Pfam" id="PF00912">
    <property type="entry name" value="Transgly"/>
    <property type="match status" value="1"/>
</dbReference>
<dbReference type="GO" id="GO:0030288">
    <property type="term" value="C:outer membrane-bounded periplasmic space"/>
    <property type="evidence" value="ECO:0007669"/>
    <property type="project" value="TreeGrafter"/>
</dbReference>
<evidence type="ECO:0000256" key="7">
    <source>
        <dbReference type="ARBA" id="ARBA00034000"/>
    </source>
</evidence>
<accession>A0AAE4FSB8</accession>
<dbReference type="SUPFAM" id="SSF49879">
    <property type="entry name" value="SMAD/FHA domain"/>
    <property type="match status" value="1"/>
</dbReference>
<dbReference type="InterPro" id="IPR012338">
    <property type="entry name" value="Beta-lactam/transpept-like"/>
</dbReference>
<dbReference type="EMBL" id="JAVMIP010000005">
    <property type="protein sequence ID" value="MDS3860662.1"/>
    <property type="molecule type" value="Genomic_DNA"/>
</dbReference>
<evidence type="ECO:0000256" key="3">
    <source>
        <dbReference type="ARBA" id="ARBA00022676"/>
    </source>
</evidence>
<reference evidence="12" key="1">
    <citation type="submission" date="2023-07" db="EMBL/GenBank/DDBJ databases">
        <authorList>
            <person name="Luz R."/>
            <person name="Cordeiro R."/>
            <person name="Fonseca A."/>
            <person name="Goncalves V."/>
        </authorList>
    </citation>
    <scope>NUCLEOTIDE SEQUENCE [LARGE SCALE GENOMIC DNA]</scope>
    <source>
        <strain evidence="12">BACA0444</strain>
    </source>
</reference>
<keyword evidence="5" id="KW-0378">Hydrolase</keyword>
<protein>
    <submittedName>
        <fullName evidence="11">Transglycosylase domain-containing protein</fullName>
    </submittedName>
</protein>
<dbReference type="GO" id="GO:0006508">
    <property type="term" value="P:proteolysis"/>
    <property type="evidence" value="ECO:0007669"/>
    <property type="project" value="UniProtKB-KW"/>
</dbReference>
<dbReference type="CDD" id="cd00060">
    <property type="entry name" value="FHA"/>
    <property type="match status" value="1"/>
</dbReference>
<sequence>MTRYAGMTSRFSATPLLKNFTQTVTQALQAAQAQFDWSRIHLKQQAHVPTLEVFDPESGQAQPYPLLGDRYILGRSQTKADIKIDSSIVSGVHAQLTRLGPGSSVFQIEDLDSSNGIFRGRRRIEVGELHDGDTLTLGPPDEARAVQLTFLNPPPLPVKIFIWGLGGTAALVGLGLVWLGVEWIKIPVRPLPAMTQGPVIILSADGKPLAPVEQHPHVELRQLSDYSPYLAKGVMASEDSRYYWHFGVDPIGIFRAGLTNLSGGELREGASTLTQQVARTLYRNYVGSEDSLGRKLREMVVALKLEATYSKDELLLAYLNRVYLGLGNNGFADAARFYFNKPPKELTLAEAATLVGILPAPNSFNPIRDYDAAIDYRNRVISRMAEQGYISVAEADRARRSRIEVSPEAEKALAIQPAAYYTDQVYADLAHLLGKDLAQEGNLIVTTGLNLDWQKRAEKTLKDNLQKWGNSAGIGQGAILTIHPETGLIAALVGGKDYGQSQFNRATQAQRQPGSTFKVILFTAALMRGISLGQTYSCGPFFWQGQQFAGCRHGSGAMDLYRGLALSENPIALRLAQDVGLQRVVDLAHRMGIKSPLQAVPGLVLGQNETTLLEMCSALSVLANQGRYLPPITISRVQDGGDCSNPDDFQTCRIIFERDAQDLGGEPVVPADVAATMTQALTAVVRAGTGRAAAIGLRAAGKTGTTNDYRDLWFIGYVPSRNVLTGVWLGNDNNSPTQGSSGDAAAIWGDFMGQILR</sequence>
<comment type="catalytic activity">
    <reaction evidence="7">
        <text>Preferential cleavage: (Ac)2-L-Lys-D-Ala-|-D-Ala. Also transpeptidation of peptidyl-alanyl moieties that are N-acyl substituents of D-alanine.</text>
        <dbReference type="EC" id="3.4.16.4"/>
    </reaction>
</comment>
<dbReference type="Proteomes" id="UP001268256">
    <property type="component" value="Unassembled WGS sequence"/>
</dbReference>
<dbReference type="Gene3D" id="3.40.710.10">
    <property type="entry name" value="DD-peptidase/beta-lactamase superfamily"/>
    <property type="match status" value="1"/>
</dbReference>
<dbReference type="Pfam" id="PF00498">
    <property type="entry name" value="FHA"/>
    <property type="match status" value="1"/>
</dbReference>
<dbReference type="GO" id="GO:0009252">
    <property type="term" value="P:peptidoglycan biosynthetic process"/>
    <property type="evidence" value="ECO:0007669"/>
    <property type="project" value="TreeGrafter"/>
</dbReference>
<dbReference type="InterPro" id="IPR008984">
    <property type="entry name" value="SMAD_FHA_dom_sf"/>
</dbReference>
<keyword evidence="9" id="KW-0812">Transmembrane</keyword>
<evidence type="ECO:0000256" key="5">
    <source>
        <dbReference type="ARBA" id="ARBA00022801"/>
    </source>
</evidence>
<dbReference type="PANTHER" id="PTHR32282">
    <property type="entry name" value="BINDING PROTEIN TRANSPEPTIDASE, PUTATIVE-RELATED"/>
    <property type="match status" value="1"/>
</dbReference>
<dbReference type="InterPro" id="IPR036950">
    <property type="entry name" value="PBP_transglycosylase"/>
</dbReference>
<dbReference type="Pfam" id="PF00905">
    <property type="entry name" value="Transpeptidase"/>
    <property type="match status" value="1"/>
</dbReference>
<name>A0AAE4FSB8_9CYAN</name>
<dbReference type="Gene3D" id="1.10.3810.10">
    <property type="entry name" value="Biosynthetic peptidoglycan transglycosylase-like"/>
    <property type="match status" value="1"/>
</dbReference>
<evidence type="ECO:0000313" key="11">
    <source>
        <dbReference type="EMBL" id="MDS3860662.1"/>
    </source>
</evidence>
<evidence type="ECO:0000256" key="6">
    <source>
        <dbReference type="ARBA" id="ARBA00023268"/>
    </source>
</evidence>
<dbReference type="InterPro" id="IPR023346">
    <property type="entry name" value="Lysozyme-like_dom_sf"/>
</dbReference>
<dbReference type="SMART" id="SM00240">
    <property type="entry name" value="FHA"/>
    <property type="match status" value="1"/>
</dbReference>
<proteinExistence type="predicted"/>
<evidence type="ECO:0000259" key="10">
    <source>
        <dbReference type="PROSITE" id="PS50006"/>
    </source>
</evidence>
<gene>
    <name evidence="11" type="ORF">RIF25_07535</name>
</gene>
<dbReference type="InterPro" id="IPR050396">
    <property type="entry name" value="Glycosyltr_51/Transpeptidase"/>
</dbReference>
<keyword evidence="9" id="KW-0472">Membrane</keyword>
<dbReference type="SUPFAM" id="SSF56601">
    <property type="entry name" value="beta-lactamase/transpeptidase-like"/>
    <property type="match status" value="1"/>
</dbReference>
<evidence type="ECO:0000256" key="8">
    <source>
        <dbReference type="ARBA" id="ARBA00049902"/>
    </source>
</evidence>
<dbReference type="InterPro" id="IPR000253">
    <property type="entry name" value="FHA_dom"/>
</dbReference>
<evidence type="ECO:0000256" key="9">
    <source>
        <dbReference type="SAM" id="Phobius"/>
    </source>
</evidence>
<evidence type="ECO:0000256" key="2">
    <source>
        <dbReference type="ARBA" id="ARBA00022670"/>
    </source>
</evidence>
<comment type="caution">
    <text evidence="11">The sequence shown here is derived from an EMBL/GenBank/DDBJ whole genome shotgun (WGS) entry which is preliminary data.</text>
</comment>
<dbReference type="Gene3D" id="2.60.200.20">
    <property type="match status" value="1"/>
</dbReference>
<keyword evidence="6" id="KW-0511">Multifunctional enzyme</keyword>
<evidence type="ECO:0000256" key="4">
    <source>
        <dbReference type="ARBA" id="ARBA00022679"/>
    </source>
</evidence>
<dbReference type="PANTHER" id="PTHR32282:SF31">
    <property type="entry name" value="PEPTIDOGLYCAN GLYCOSYLTRANSFERASE"/>
    <property type="match status" value="1"/>
</dbReference>
<comment type="catalytic activity">
    <reaction evidence="8">
        <text>[GlcNAc-(1-&gt;4)-Mur2Ac(oyl-L-Ala-gamma-D-Glu-L-Lys-D-Ala-D-Ala)](n)-di-trans,octa-cis-undecaprenyl diphosphate + beta-D-GlcNAc-(1-&gt;4)-Mur2Ac(oyl-L-Ala-gamma-D-Glu-L-Lys-D-Ala-D-Ala)-di-trans,octa-cis-undecaprenyl diphosphate = [GlcNAc-(1-&gt;4)-Mur2Ac(oyl-L-Ala-gamma-D-Glu-L-Lys-D-Ala-D-Ala)](n+1)-di-trans,octa-cis-undecaprenyl diphosphate + di-trans,octa-cis-undecaprenyl diphosphate + H(+)</text>
        <dbReference type="Rhea" id="RHEA:23708"/>
        <dbReference type="Rhea" id="RHEA-COMP:9602"/>
        <dbReference type="Rhea" id="RHEA-COMP:9603"/>
        <dbReference type="ChEBI" id="CHEBI:15378"/>
        <dbReference type="ChEBI" id="CHEBI:58405"/>
        <dbReference type="ChEBI" id="CHEBI:60033"/>
        <dbReference type="ChEBI" id="CHEBI:78435"/>
        <dbReference type="EC" id="2.4.99.28"/>
    </reaction>
</comment>
<keyword evidence="9" id="KW-1133">Transmembrane helix</keyword>
<organism evidence="11 12">
    <name type="scientific">Pseudocalidococcus azoricus BACA0444</name>
    <dbReference type="NCBI Taxonomy" id="2918990"/>
    <lineage>
        <taxon>Bacteria</taxon>
        <taxon>Bacillati</taxon>
        <taxon>Cyanobacteriota</taxon>
        <taxon>Cyanophyceae</taxon>
        <taxon>Acaryochloridales</taxon>
        <taxon>Thermosynechococcaceae</taxon>
        <taxon>Pseudocalidococcus</taxon>
        <taxon>Pseudocalidococcus azoricus</taxon>
    </lineage>
</organism>
<feature type="domain" description="FHA" evidence="10">
    <location>
        <begin position="71"/>
        <end position="124"/>
    </location>
</feature>
<evidence type="ECO:0000313" key="12">
    <source>
        <dbReference type="Proteomes" id="UP001268256"/>
    </source>
</evidence>
<dbReference type="InterPro" id="IPR001460">
    <property type="entry name" value="PCN-bd_Tpept"/>
</dbReference>
<dbReference type="AlphaFoldDB" id="A0AAE4FSB8"/>